<dbReference type="Gene3D" id="1.20.1050.10">
    <property type="match status" value="1"/>
</dbReference>
<dbReference type="RefSeq" id="WP_237378707.1">
    <property type="nucleotide sequence ID" value="NZ_CP071793.1"/>
</dbReference>
<dbReference type="Pfam" id="PF00043">
    <property type="entry name" value="GST_C"/>
    <property type="match status" value="1"/>
</dbReference>
<dbReference type="InterPro" id="IPR004046">
    <property type="entry name" value="GST_C"/>
</dbReference>
<sequence length="203" mass="23320">MYQLYDYVTSGNGYKVALLLHQCHKPFRYIETDILAGASRTPEFLELNPNGKIPVLVTPEGHVLSESNAILLYLAEGTPLLPDDPLLRFEVHRWLFWEQYSHEPFIATSRFWLHLPNAEEFADKLAARRPGGLKALELMERHLDGRTFLVGDRYTVADISLYAYTHKAHEANFSLENYPAIRAWLDRVAAQPDHLTIENKMNA</sequence>
<dbReference type="KEGG" id="scor:J3U87_26035"/>
<organism evidence="3 4">
    <name type="scientific">Sulfidibacter corallicola</name>
    <dbReference type="NCBI Taxonomy" id="2818388"/>
    <lineage>
        <taxon>Bacteria</taxon>
        <taxon>Pseudomonadati</taxon>
        <taxon>Acidobacteriota</taxon>
        <taxon>Holophagae</taxon>
        <taxon>Acanthopleuribacterales</taxon>
        <taxon>Acanthopleuribacteraceae</taxon>
        <taxon>Sulfidibacter</taxon>
    </lineage>
</organism>
<dbReference type="SFLD" id="SFLDG01151">
    <property type="entry name" value="Main.2:_Nu-like"/>
    <property type="match status" value="1"/>
</dbReference>
<dbReference type="PROSITE" id="PS50404">
    <property type="entry name" value="GST_NTER"/>
    <property type="match status" value="1"/>
</dbReference>
<dbReference type="Gene3D" id="3.40.30.10">
    <property type="entry name" value="Glutaredoxin"/>
    <property type="match status" value="1"/>
</dbReference>
<dbReference type="InterPro" id="IPR010987">
    <property type="entry name" value="Glutathione-S-Trfase_C-like"/>
</dbReference>
<evidence type="ECO:0000313" key="3">
    <source>
        <dbReference type="EMBL" id="QTD49061.1"/>
    </source>
</evidence>
<dbReference type="InterPro" id="IPR036282">
    <property type="entry name" value="Glutathione-S-Trfase_C_sf"/>
</dbReference>
<dbReference type="EMBL" id="CP071793">
    <property type="protein sequence ID" value="QTD49061.1"/>
    <property type="molecule type" value="Genomic_DNA"/>
</dbReference>
<dbReference type="SUPFAM" id="SSF52833">
    <property type="entry name" value="Thioredoxin-like"/>
    <property type="match status" value="1"/>
</dbReference>
<name>A0A8A4TJN1_SULCO</name>
<dbReference type="AlphaFoldDB" id="A0A8A4TJN1"/>
<dbReference type="PROSITE" id="PS50405">
    <property type="entry name" value="GST_CTER"/>
    <property type="match status" value="1"/>
</dbReference>
<dbReference type="Proteomes" id="UP000663929">
    <property type="component" value="Chromosome"/>
</dbReference>
<dbReference type="SFLD" id="SFLDG00358">
    <property type="entry name" value="Main_(cytGST)"/>
    <property type="match status" value="1"/>
</dbReference>
<dbReference type="PANTHER" id="PTHR44051">
    <property type="entry name" value="GLUTATHIONE S-TRANSFERASE-RELATED"/>
    <property type="match status" value="1"/>
</dbReference>
<keyword evidence="4" id="KW-1185">Reference proteome</keyword>
<proteinExistence type="predicted"/>
<gene>
    <name evidence="3" type="ORF">J3U87_26035</name>
</gene>
<feature type="domain" description="GST C-terminal" evidence="2">
    <location>
        <begin position="84"/>
        <end position="203"/>
    </location>
</feature>
<feature type="domain" description="GST N-terminal" evidence="1">
    <location>
        <begin position="1"/>
        <end position="82"/>
    </location>
</feature>
<evidence type="ECO:0000259" key="2">
    <source>
        <dbReference type="PROSITE" id="PS50405"/>
    </source>
</evidence>
<dbReference type="InterPro" id="IPR004045">
    <property type="entry name" value="Glutathione_S-Trfase_N"/>
</dbReference>
<dbReference type="SUPFAM" id="SSF47616">
    <property type="entry name" value="GST C-terminal domain-like"/>
    <property type="match status" value="1"/>
</dbReference>
<dbReference type="InterPro" id="IPR036249">
    <property type="entry name" value="Thioredoxin-like_sf"/>
</dbReference>
<dbReference type="PANTHER" id="PTHR44051:SF2">
    <property type="entry name" value="HYPOTHETICAL GLUTATHIONE S-TRANSFERASE LIKE PROTEIN"/>
    <property type="match status" value="1"/>
</dbReference>
<evidence type="ECO:0000313" key="4">
    <source>
        <dbReference type="Proteomes" id="UP000663929"/>
    </source>
</evidence>
<reference evidence="3" key="1">
    <citation type="submission" date="2021-03" db="EMBL/GenBank/DDBJ databases">
        <title>Acanthopleuribacteraceae sp. M133.</title>
        <authorList>
            <person name="Wang G."/>
        </authorList>
    </citation>
    <scope>NUCLEOTIDE SEQUENCE</scope>
    <source>
        <strain evidence="3">M133</strain>
    </source>
</reference>
<protein>
    <submittedName>
        <fullName evidence="3">Glutathione S-transferase family protein</fullName>
    </submittedName>
</protein>
<accession>A0A8A4TJN1</accession>
<dbReference type="Pfam" id="PF13409">
    <property type="entry name" value="GST_N_2"/>
    <property type="match status" value="1"/>
</dbReference>
<dbReference type="CDD" id="cd03056">
    <property type="entry name" value="GST_N_4"/>
    <property type="match status" value="1"/>
</dbReference>
<dbReference type="InterPro" id="IPR040079">
    <property type="entry name" value="Glutathione_S-Trfase"/>
</dbReference>
<dbReference type="SFLD" id="SFLDS00019">
    <property type="entry name" value="Glutathione_Transferase_(cytos"/>
    <property type="match status" value="1"/>
</dbReference>
<evidence type="ECO:0000259" key="1">
    <source>
        <dbReference type="PROSITE" id="PS50404"/>
    </source>
</evidence>